<evidence type="ECO:0000256" key="3">
    <source>
        <dbReference type="SAM" id="SignalP"/>
    </source>
</evidence>
<dbReference type="Gramene" id="ESW07375">
    <property type="protein sequence ID" value="ESW07375"/>
    <property type="gene ID" value="PHAVU_010G124800g"/>
</dbReference>
<dbReference type="eggNOG" id="ENOG502QQWV">
    <property type="taxonomic scope" value="Eukaryota"/>
</dbReference>
<dbReference type="InterPro" id="IPR001087">
    <property type="entry name" value="GDSL"/>
</dbReference>
<protein>
    <submittedName>
        <fullName evidence="4">Uncharacterized protein</fullName>
    </submittedName>
</protein>
<dbReference type="PANTHER" id="PTHR45966">
    <property type="entry name" value="GDSL-LIKE LIPASE/ACYLHYDROLASE"/>
    <property type="match status" value="1"/>
</dbReference>
<organism evidence="4 5">
    <name type="scientific">Phaseolus vulgaris</name>
    <name type="common">Kidney bean</name>
    <name type="synonym">French bean</name>
    <dbReference type="NCBI Taxonomy" id="3885"/>
    <lineage>
        <taxon>Eukaryota</taxon>
        <taxon>Viridiplantae</taxon>
        <taxon>Streptophyta</taxon>
        <taxon>Embryophyta</taxon>
        <taxon>Tracheophyta</taxon>
        <taxon>Spermatophyta</taxon>
        <taxon>Magnoliopsida</taxon>
        <taxon>eudicotyledons</taxon>
        <taxon>Gunneridae</taxon>
        <taxon>Pentapetalae</taxon>
        <taxon>rosids</taxon>
        <taxon>fabids</taxon>
        <taxon>Fabales</taxon>
        <taxon>Fabaceae</taxon>
        <taxon>Papilionoideae</taxon>
        <taxon>50 kb inversion clade</taxon>
        <taxon>NPAAA clade</taxon>
        <taxon>indigoferoid/millettioid clade</taxon>
        <taxon>Phaseoleae</taxon>
        <taxon>Phaseolus</taxon>
    </lineage>
</organism>
<dbReference type="Pfam" id="PF00657">
    <property type="entry name" value="Lipase_GDSL"/>
    <property type="match status" value="2"/>
</dbReference>
<accession>V7APX8</accession>
<dbReference type="EMBL" id="CM002297">
    <property type="protein sequence ID" value="ESW07375.1"/>
    <property type="molecule type" value="Genomic_DNA"/>
</dbReference>
<gene>
    <name evidence="4" type="ORF">PHAVU_010G124800g</name>
</gene>
<evidence type="ECO:0000256" key="2">
    <source>
        <dbReference type="ARBA" id="ARBA00022729"/>
    </source>
</evidence>
<keyword evidence="5" id="KW-1185">Reference proteome</keyword>
<evidence type="ECO:0000256" key="1">
    <source>
        <dbReference type="ARBA" id="ARBA00008668"/>
    </source>
</evidence>
<keyword evidence="2 3" id="KW-0732">Signal</keyword>
<proteinExistence type="inferred from homology"/>
<dbReference type="InterPro" id="IPR035669">
    <property type="entry name" value="SGNH_plant_lipase-like"/>
</dbReference>
<dbReference type="AlphaFoldDB" id="V7APX8"/>
<dbReference type="Proteomes" id="UP000000226">
    <property type="component" value="Chromosome 10"/>
</dbReference>
<dbReference type="OMA" id="KQFEVCK"/>
<comment type="similarity">
    <text evidence="1">Belongs to the 'GDSL' lipolytic enzyme family.</text>
</comment>
<name>V7APX8_PHAVU</name>
<dbReference type="InterPro" id="IPR044552">
    <property type="entry name" value="GLIP1-5/GLL25"/>
</dbReference>
<evidence type="ECO:0000313" key="4">
    <source>
        <dbReference type="EMBL" id="ESW07375.1"/>
    </source>
</evidence>
<dbReference type="InterPro" id="IPR036514">
    <property type="entry name" value="SGNH_hydro_sf"/>
</dbReference>
<sequence>MKFTVFFLIFFFFASVSHIHGSMKHAPLFIFGDSFLDAGNNNYINTTALDQANFWPYGETYFKFPTGRFCDGRLISDFIAEYANLPLVPPYLEPGNRQYYGGVNFASGGAGALVETFEGSEIYKRGARKFVFMNLPPLGCLPGTRIIHAEENGKCLQQLSALASLHNRVLHVVLLQLEKQLKGFKFALYDFSTDLTQMINHPFEYGLKEGKSACCGSGAFRGEYSCGGKRGQKEFELCKKPNEYLFWDSYHLTESAYKNLADRIWGFTNSSYNIGPYTVRDLFQLP</sequence>
<dbReference type="GO" id="GO:0016298">
    <property type="term" value="F:lipase activity"/>
    <property type="evidence" value="ECO:0007669"/>
    <property type="project" value="TreeGrafter"/>
</dbReference>
<evidence type="ECO:0000313" key="5">
    <source>
        <dbReference type="Proteomes" id="UP000000226"/>
    </source>
</evidence>
<dbReference type="SMR" id="V7APX8"/>
<dbReference type="Gene3D" id="3.40.50.1110">
    <property type="entry name" value="SGNH hydrolase"/>
    <property type="match status" value="2"/>
</dbReference>
<reference evidence="5" key="1">
    <citation type="journal article" date="2014" name="Nat. Genet.">
        <title>A reference genome for common bean and genome-wide analysis of dual domestications.</title>
        <authorList>
            <person name="Schmutz J."/>
            <person name="McClean P.E."/>
            <person name="Mamidi S."/>
            <person name="Wu G.A."/>
            <person name="Cannon S.B."/>
            <person name="Grimwood J."/>
            <person name="Jenkins J."/>
            <person name="Shu S."/>
            <person name="Song Q."/>
            <person name="Chavarro C."/>
            <person name="Torres-Torres M."/>
            <person name="Geffroy V."/>
            <person name="Moghaddam S.M."/>
            <person name="Gao D."/>
            <person name="Abernathy B."/>
            <person name="Barry K."/>
            <person name="Blair M."/>
            <person name="Brick M.A."/>
            <person name="Chovatia M."/>
            <person name="Gepts P."/>
            <person name="Goodstein D.M."/>
            <person name="Gonzales M."/>
            <person name="Hellsten U."/>
            <person name="Hyten D.L."/>
            <person name="Jia G."/>
            <person name="Kelly J.D."/>
            <person name="Kudrna D."/>
            <person name="Lee R."/>
            <person name="Richard M.M."/>
            <person name="Miklas P.N."/>
            <person name="Osorno J.M."/>
            <person name="Rodrigues J."/>
            <person name="Thareau V."/>
            <person name="Urrea C.A."/>
            <person name="Wang M."/>
            <person name="Yu Y."/>
            <person name="Zhang M."/>
            <person name="Wing R.A."/>
            <person name="Cregan P.B."/>
            <person name="Rokhsar D.S."/>
            <person name="Jackson S.A."/>
        </authorList>
    </citation>
    <scope>NUCLEOTIDE SEQUENCE [LARGE SCALE GENOMIC DNA]</scope>
    <source>
        <strain evidence="5">cv. G19833</strain>
    </source>
</reference>
<feature type="signal peptide" evidence="3">
    <location>
        <begin position="1"/>
        <end position="18"/>
    </location>
</feature>
<dbReference type="OrthoDB" id="1600564at2759"/>
<dbReference type="CDD" id="cd01837">
    <property type="entry name" value="SGNH_plant_lipase_like"/>
    <property type="match status" value="1"/>
</dbReference>
<dbReference type="STRING" id="3885.V7APX8"/>
<feature type="chain" id="PRO_5004753643" evidence="3">
    <location>
        <begin position="19"/>
        <end position="286"/>
    </location>
</feature>
<dbReference type="PANTHER" id="PTHR45966:SF4">
    <property type="entry name" value="GDSL ESTERASE_LIPASE 5"/>
    <property type="match status" value="1"/>
</dbReference>